<proteinExistence type="predicted"/>
<accession>A0A7J9C2P5</accession>
<dbReference type="OrthoDB" id="1600340at2759"/>
<keyword evidence="2" id="KW-1185">Reference proteome</keyword>
<reference evidence="1 2" key="1">
    <citation type="journal article" date="2019" name="Genome Biol. Evol.">
        <title>Insights into the evolution of the New World diploid cottons (Gossypium, subgenus Houzingenia) based on genome sequencing.</title>
        <authorList>
            <person name="Grover C.E."/>
            <person name="Arick M.A. 2nd"/>
            <person name="Thrash A."/>
            <person name="Conover J.L."/>
            <person name="Sanders W.S."/>
            <person name="Peterson D.G."/>
            <person name="Frelichowski J.E."/>
            <person name="Scheffler J.A."/>
            <person name="Scheffler B.E."/>
            <person name="Wendel J.F."/>
        </authorList>
    </citation>
    <scope>NUCLEOTIDE SEQUENCE [LARGE SCALE GENOMIC DNA]</scope>
    <source>
        <strain evidence="1">5</strain>
        <tissue evidence="1">Leaf</tissue>
    </source>
</reference>
<dbReference type="EMBL" id="JABEZY010000007">
    <property type="protein sequence ID" value="MBA0742706.1"/>
    <property type="molecule type" value="Genomic_DNA"/>
</dbReference>
<comment type="caution">
    <text evidence="1">The sequence shown here is derived from an EMBL/GenBank/DDBJ whole genome shotgun (WGS) entry which is preliminary data.</text>
</comment>
<dbReference type="Proteomes" id="UP000593579">
    <property type="component" value="Unassembled WGS sequence"/>
</dbReference>
<evidence type="ECO:0000313" key="1">
    <source>
        <dbReference type="EMBL" id="MBA0742706.1"/>
    </source>
</evidence>
<protein>
    <submittedName>
        <fullName evidence="1">Uncharacterized protein</fullName>
    </submittedName>
</protein>
<dbReference type="AlphaFoldDB" id="A0A7J9C2P5"/>
<gene>
    <name evidence="1" type="ORF">Gogos_015735</name>
</gene>
<name>A0A7J9C2P5_GOSGO</name>
<organism evidence="1 2">
    <name type="scientific">Gossypium gossypioides</name>
    <name type="common">Mexican cotton</name>
    <name type="synonym">Selera gossypioides</name>
    <dbReference type="NCBI Taxonomy" id="34282"/>
    <lineage>
        <taxon>Eukaryota</taxon>
        <taxon>Viridiplantae</taxon>
        <taxon>Streptophyta</taxon>
        <taxon>Embryophyta</taxon>
        <taxon>Tracheophyta</taxon>
        <taxon>Spermatophyta</taxon>
        <taxon>Magnoliopsida</taxon>
        <taxon>eudicotyledons</taxon>
        <taxon>Gunneridae</taxon>
        <taxon>Pentapetalae</taxon>
        <taxon>rosids</taxon>
        <taxon>malvids</taxon>
        <taxon>Malvales</taxon>
        <taxon>Malvaceae</taxon>
        <taxon>Malvoideae</taxon>
        <taxon>Gossypium</taxon>
    </lineage>
</organism>
<sequence length="40" mass="4560">MAIATMTAPLPISLFPFSSSHSRFLFYHLSCQFQPTLRSK</sequence>
<evidence type="ECO:0000313" key="2">
    <source>
        <dbReference type="Proteomes" id="UP000593579"/>
    </source>
</evidence>